<evidence type="ECO:0000313" key="2">
    <source>
        <dbReference type="Proteomes" id="UP000319004"/>
    </source>
</evidence>
<dbReference type="AlphaFoldDB" id="A0A518HY73"/>
<evidence type="ECO:0000313" key="1">
    <source>
        <dbReference type="EMBL" id="QDV45799.1"/>
    </source>
</evidence>
<reference evidence="1 2" key="1">
    <citation type="submission" date="2019-03" db="EMBL/GenBank/DDBJ databases">
        <title>Deep-cultivation of Planctomycetes and their phenomic and genomic characterization uncovers novel biology.</title>
        <authorList>
            <person name="Wiegand S."/>
            <person name="Jogler M."/>
            <person name="Boedeker C."/>
            <person name="Pinto D."/>
            <person name="Vollmers J."/>
            <person name="Rivas-Marin E."/>
            <person name="Kohn T."/>
            <person name="Peeters S.H."/>
            <person name="Heuer A."/>
            <person name="Rast P."/>
            <person name="Oberbeckmann S."/>
            <person name="Bunk B."/>
            <person name="Jeske O."/>
            <person name="Meyerdierks A."/>
            <person name="Storesund J.E."/>
            <person name="Kallscheuer N."/>
            <person name="Luecker S."/>
            <person name="Lage O.M."/>
            <person name="Pohl T."/>
            <person name="Merkel B.J."/>
            <person name="Hornburger P."/>
            <person name="Mueller R.-W."/>
            <person name="Bruemmer F."/>
            <person name="Labrenz M."/>
            <person name="Spormann A.M."/>
            <person name="Op den Camp H."/>
            <person name="Overmann J."/>
            <person name="Amann R."/>
            <person name="Jetten M.S.M."/>
            <person name="Mascher T."/>
            <person name="Medema M.H."/>
            <person name="Devos D.P."/>
            <person name="Kaster A.-K."/>
            <person name="Ovreas L."/>
            <person name="Rohde M."/>
            <person name="Galperin M.Y."/>
            <person name="Jogler C."/>
        </authorList>
    </citation>
    <scope>NUCLEOTIDE SEQUENCE [LARGE SCALE GENOMIC DNA]</scope>
    <source>
        <strain evidence="1 2">Enr13</strain>
    </source>
</reference>
<dbReference type="KEGG" id="snep:Enr13x_57020"/>
<sequence length="89" mass="9832">MWPTNWQTQTRSTVLASSRKLLLRFGKWPFIEVDGKLELIVALGDCCSEKLTTPCVSAEETPAPFTELIDSLDLESSSEQNLPKPAPAP</sequence>
<keyword evidence="2" id="KW-1185">Reference proteome</keyword>
<dbReference type="EMBL" id="CP037423">
    <property type="protein sequence ID" value="QDV45799.1"/>
    <property type="molecule type" value="Genomic_DNA"/>
</dbReference>
<organism evidence="1 2">
    <name type="scientific">Stieleria neptunia</name>
    <dbReference type="NCBI Taxonomy" id="2527979"/>
    <lineage>
        <taxon>Bacteria</taxon>
        <taxon>Pseudomonadati</taxon>
        <taxon>Planctomycetota</taxon>
        <taxon>Planctomycetia</taxon>
        <taxon>Pirellulales</taxon>
        <taxon>Pirellulaceae</taxon>
        <taxon>Stieleria</taxon>
    </lineage>
</organism>
<gene>
    <name evidence="1" type="ORF">Enr13x_57020</name>
</gene>
<proteinExistence type="predicted"/>
<protein>
    <submittedName>
        <fullName evidence="1">Uncharacterized protein</fullName>
    </submittedName>
</protein>
<accession>A0A518HY73</accession>
<dbReference type="Proteomes" id="UP000319004">
    <property type="component" value="Chromosome"/>
</dbReference>
<name>A0A518HY73_9BACT</name>